<dbReference type="Gene3D" id="3.40.50.10330">
    <property type="entry name" value="Probable inorganic polyphosphate/atp-NAD kinase, domain 1"/>
    <property type="match status" value="1"/>
</dbReference>
<dbReference type="GO" id="GO:0008929">
    <property type="term" value="F:methylglyoxal synthase activity"/>
    <property type="evidence" value="ECO:0007669"/>
    <property type="project" value="InterPro"/>
</dbReference>
<reference evidence="3 4" key="1">
    <citation type="journal article" date="2019" name="Int. J. Syst. Evol. Microbiol.">
        <title>Capsulimonas corticalis gen. nov., sp. nov., an aerobic capsulated bacterium, of a novel bacterial order, Capsulimonadales ord. nov., of the class Armatimonadia of the phylum Armatimonadetes.</title>
        <authorList>
            <person name="Li J."/>
            <person name="Kudo C."/>
            <person name="Tonouchi A."/>
        </authorList>
    </citation>
    <scope>NUCLEOTIDE SEQUENCE [LARGE SCALE GENOMIC DNA]</scope>
    <source>
        <strain evidence="3 4">AX-7</strain>
    </source>
</reference>
<dbReference type="GO" id="GO:0008654">
    <property type="term" value="P:phospholipid biosynthetic process"/>
    <property type="evidence" value="ECO:0007669"/>
    <property type="project" value="InterPro"/>
</dbReference>
<sequence length="364" mass="38254">MSATPQPNTATADHTDNERSAESSAPDQKCVSIIFNPVSGQTDPEARKKSITDALTEHGYTCIFIETSKEVGGEELAKKAISDGVDLIAVSGGDGTVIEVLSAAIGSDIPIAVLPAGTGNLLSVNLGIPATVPEAVHVALSGQPYQLDLGRSNDGKHFAIMGGLGLDARMINDADREAKKRLGVFAYLWAALKNLPRRGAYVEIVLDGRPPIRSRAKSVLIANMGKVTGGLEAMPTASPNDGLLDVGVIKAETLGQWLRIAGYALIGRAHDAPDLDVYQAKKISVRTPNPEPIEFDGESGGDTREWNVEVVPRCVSVLLPEGGPAAMDASETPEAVARRSFTGLAIGAGVLLAIALVVVNRRRR</sequence>
<evidence type="ECO:0000313" key="3">
    <source>
        <dbReference type="EMBL" id="BDI30668.1"/>
    </source>
</evidence>
<dbReference type="GO" id="GO:0019242">
    <property type="term" value="P:methylglyoxal biosynthetic process"/>
    <property type="evidence" value="ECO:0007669"/>
    <property type="project" value="InterPro"/>
</dbReference>
<keyword evidence="3" id="KW-0808">Transferase</keyword>
<dbReference type="GO" id="GO:0016301">
    <property type="term" value="F:kinase activity"/>
    <property type="evidence" value="ECO:0007669"/>
    <property type="project" value="UniProtKB-KW"/>
</dbReference>
<dbReference type="Pfam" id="PF19279">
    <property type="entry name" value="YegS_C"/>
    <property type="match status" value="1"/>
</dbReference>
<name>A0A402CTN6_9BACT</name>
<dbReference type="SUPFAM" id="SSF111331">
    <property type="entry name" value="NAD kinase/diacylglycerol kinase-like"/>
    <property type="match status" value="1"/>
</dbReference>
<feature type="transmembrane region" description="Helical" evidence="2">
    <location>
        <begin position="341"/>
        <end position="359"/>
    </location>
</feature>
<dbReference type="SMART" id="SM00046">
    <property type="entry name" value="DAGKc"/>
    <property type="match status" value="1"/>
</dbReference>
<dbReference type="Gene3D" id="2.60.200.40">
    <property type="match status" value="1"/>
</dbReference>
<dbReference type="InterPro" id="IPR016064">
    <property type="entry name" value="NAD/diacylglycerol_kinase_sf"/>
</dbReference>
<keyword evidence="4" id="KW-1185">Reference proteome</keyword>
<feature type="region of interest" description="Disordered" evidence="1">
    <location>
        <begin position="1"/>
        <end position="26"/>
    </location>
</feature>
<accession>A0A402CTN6</accession>
<dbReference type="Proteomes" id="UP000287394">
    <property type="component" value="Chromosome"/>
</dbReference>
<dbReference type="InterPro" id="IPR017438">
    <property type="entry name" value="ATP-NAD_kinase_N"/>
</dbReference>
<dbReference type="Pfam" id="PF00781">
    <property type="entry name" value="DAGK_cat"/>
    <property type="match status" value="1"/>
</dbReference>
<evidence type="ECO:0000313" key="4">
    <source>
        <dbReference type="Proteomes" id="UP000287394"/>
    </source>
</evidence>
<dbReference type="EMBL" id="AP025739">
    <property type="protein sequence ID" value="BDI30668.1"/>
    <property type="molecule type" value="Genomic_DNA"/>
</dbReference>
<evidence type="ECO:0000256" key="2">
    <source>
        <dbReference type="SAM" id="Phobius"/>
    </source>
</evidence>
<protein>
    <submittedName>
        <fullName evidence="3">Diacylglycerol kinase</fullName>
    </submittedName>
</protein>
<dbReference type="PANTHER" id="PTHR30492:SF0">
    <property type="entry name" value="METHYLGLYOXAL SYNTHASE"/>
    <property type="match status" value="1"/>
</dbReference>
<dbReference type="InterPro" id="IPR045540">
    <property type="entry name" value="YegS/DAGK_C"/>
</dbReference>
<dbReference type="AlphaFoldDB" id="A0A402CTN6"/>
<dbReference type="InterPro" id="IPR001206">
    <property type="entry name" value="Diacylglycerol_kinase_cat_dom"/>
</dbReference>
<dbReference type="OrthoDB" id="3171056at2"/>
<feature type="compositionally biased region" description="Polar residues" evidence="1">
    <location>
        <begin position="1"/>
        <end position="12"/>
    </location>
</feature>
<keyword evidence="3" id="KW-0418">Kinase</keyword>
<dbReference type="InterPro" id="IPR005218">
    <property type="entry name" value="Diacylglycerol/lipid_kinase"/>
</dbReference>
<dbReference type="GO" id="GO:0005829">
    <property type="term" value="C:cytosol"/>
    <property type="evidence" value="ECO:0007669"/>
    <property type="project" value="TreeGrafter"/>
</dbReference>
<evidence type="ECO:0000256" key="1">
    <source>
        <dbReference type="SAM" id="MobiDB-lite"/>
    </source>
</evidence>
<dbReference type="InterPro" id="IPR004363">
    <property type="entry name" value="Methylgl_synth"/>
</dbReference>
<dbReference type="PROSITE" id="PS50146">
    <property type="entry name" value="DAGK"/>
    <property type="match status" value="1"/>
</dbReference>
<dbReference type="RefSeq" id="WP_119320734.1">
    <property type="nucleotide sequence ID" value="NZ_AP025739.1"/>
</dbReference>
<proteinExistence type="predicted"/>
<dbReference type="PANTHER" id="PTHR30492">
    <property type="entry name" value="METHYLGLYOXAL SYNTHASE"/>
    <property type="match status" value="1"/>
</dbReference>
<keyword evidence="2" id="KW-1133">Transmembrane helix</keyword>
<dbReference type="GO" id="GO:0005524">
    <property type="term" value="F:ATP binding"/>
    <property type="evidence" value="ECO:0007669"/>
    <property type="project" value="InterPro"/>
</dbReference>
<keyword evidence="2" id="KW-0472">Membrane</keyword>
<keyword evidence="2" id="KW-0812">Transmembrane</keyword>
<organism evidence="3 4">
    <name type="scientific">Capsulimonas corticalis</name>
    <dbReference type="NCBI Taxonomy" id="2219043"/>
    <lineage>
        <taxon>Bacteria</taxon>
        <taxon>Bacillati</taxon>
        <taxon>Armatimonadota</taxon>
        <taxon>Armatimonadia</taxon>
        <taxon>Capsulimonadales</taxon>
        <taxon>Capsulimonadaceae</taxon>
        <taxon>Capsulimonas</taxon>
    </lineage>
</organism>
<dbReference type="NCBIfam" id="TIGR00147">
    <property type="entry name" value="YegS/Rv2252/BmrU family lipid kinase"/>
    <property type="match status" value="1"/>
</dbReference>
<dbReference type="KEGG" id="ccot:CCAX7_27190"/>
<gene>
    <name evidence="3" type="ORF">CCAX7_27190</name>
</gene>